<dbReference type="Pfam" id="PF04324">
    <property type="entry name" value="Fer2_BFD"/>
    <property type="match status" value="1"/>
</dbReference>
<proteinExistence type="inferred from homology"/>
<evidence type="ECO:0000313" key="12">
    <source>
        <dbReference type="EMBL" id="KAA1398125.1"/>
    </source>
</evidence>
<dbReference type="OrthoDB" id="9768666at2"/>
<dbReference type="GO" id="GO:0046872">
    <property type="term" value="F:metal ion binding"/>
    <property type="evidence" value="ECO:0007669"/>
    <property type="project" value="UniProtKB-KW"/>
</dbReference>
<evidence type="ECO:0000256" key="3">
    <source>
        <dbReference type="ARBA" id="ARBA00005096"/>
    </source>
</evidence>
<evidence type="ECO:0000256" key="2">
    <source>
        <dbReference type="ARBA" id="ARBA00001966"/>
    </source>
</evidence>
<dbReference type="EMBL" id="SDPQ02000002">
    <property type="protein sequence ID" value="KAA1398125.1"/>
    <property type="molecule type" value="Genomic_DNA"/>
</dbReference>
<dbReference type="SUPFAM" id="SSF51905">
    <property type="entry name" value="FAD/NAD(P)-binding domain"/>
    <property type="match status" value="1"/>
</dbReference>
<dbReference type="InterPro" id="IPR036188">
    <property type="entry name" value="FAD/NAD-bd_sf"/>
</dbReference>
<dbReference type="InterPro" id="IPR041854">
    <property type="entry name" value="BFD-like_2Fe2S-bd_dom_sf"/>
</dbReference>
<keyword evidence="13" id="KW-1185">Reference proteome</keyword>
<evidence type="ECO:0000256" key="6">
    <source>
        <dbReference type="ARBA" id="ARBA00022723"/>
    </source>
</evidence>
<evidence type="ECO:0000256" key="8">
    <source>
        <dbReference type="ARBA" id="ARBA00023004"/>
    </source>
</evidence>
<organism evidence="12 13">
    <name type="scientific">Aeromicrobium ginsengisoli</name>
    <dbReference type="NCBI Taxonomy" id="363867"/>
    <lineage>
        <taxon>Bacteria</taxon>
        <taxon>Bacillati</taxon>
        <taxon>Actinomycetota</taxon>
        <taxon>Actinomycetes</taxon>
        <taxon>Propionibacteriales</taxon>
        <taxon>Nocardioidaceae</taxon>
        <taxon>Aeromicrobium</taxon>
    </lineage>
</organism>
<comment type="cofactor">
    <cofactor evidence="1">
        <name>siroheme</name>
        <dbReference type="ChEBI" id="CHEBI:60052"/>
    </cofactor>
</comment>
<dbReference type="InterPro" id="IPR007419">
    <property type="entry name" value="BFD-like_2Fe2S-bd_dom"/>
</dbReference>
<reference evidence="12" key="1">
    <citation type="submission" date="2019-09" db="EMBL/GenBank/DDBJ databases">
        <authorList>
            <person name="Li J."/>
        </authorList>
    </citation>
    <scope>NUCLEOTIDE SEQUENCE [LARGE SCALE GENOMIC DNA]</scope>
    <source>
        <strain evidence="12">JCM 14732</strain>
    </source>
</reference>
<sequence length="490" mass="50591">MKVVVIGAGMVGNRFVDELGRIAPEVDVDLLGEESYEPYNRVLLTELVAGRVDLAGLALPTPDEGRVRVRPGVAALEIDRERQCVVTAQGDFEYDHLVLATGARGRVIPIPGLRDGLPRGAHVLRSLDDARDISAAALNVDTAVVIGGGPLGIELACGLQHRGVAVTVMSIMPTMLDRDLDASVAQVAEDAAKDLGIDFVGNAQIASVGVTDGRVTAVRLADGTSYPAGLVVLAAGTAPETSLAGAAGLETNIGIVVGDDLRTTQDPHISAIGDCAETPSGVSGLVAPGWAQARALARSLAHDTELELPPISGSAMRLKAVGMSVVTMGIRASTAAERDRVVTLSDPRERRYVELVARGDTLVGVTCVGAPDLAAHLSTQFDRPGMLPVDPMHLLMGSGSMGVVESASPTTMPAATTVCRCNGVTKGDLVHAWDGGATTVEALASATLATTGCGGCKKLVCGIVDWLQESDPPEISQATDATRETTVPSR</sequence>
<dbReference type="Gene3D" id="3.50.50.60">
    <property type="entry name" value="FAD/NAD(P)-binding domain"/>
    <property type="match status" value="2"/>
</dbReference>
<keyword evidence="6" id="KW-0479">Metal-binding</keyword>
<dbReference type="InterPro" id="IPR023753">
    <property type="entry name" value="FAD/NAD-binding_dom"/>
</dbReference>
<evidence type="ECO:0000259" key="10">
    <source>
        <dbReference type="Pfam" id="PF04324"/>
    </source>
</evidence>
<feature type="domain" description="FAD/NAD(P)-binding" evidence="11">
    <location>
        <begin position="1"/>
        <end position="279"/>
    </location>
</feature>
<evidence type="ECO:0000256" key="1">
    <source>
        <dbReference type="ARBA" id="ARBA00001929"/>
    </source>
</evidence>
<evidence type="ECO:0000313" key="13">
    <source>
        <dbReference type="Proteomes" id="UP000380867"/>
    </source>
</evidence>
<gene>
    <name evidence="12" type="ORF">ESP70_012420</name>
</gene>
<dbReference type="Gene3D" id="1.10.10.1100">
    <property type="entry name" value="BFD-like [2Fe-2S]-binding domain"/>
    <property type="match status" value="1"/>
</dbReference>
<feature type="domain" description="BFD-like [2Fe-2S]-binding" evidence="10">
    <location>
        <begin position="418"/>
        <end position="463"/>
    </location>
</feature>
<dbReference type="AlphaFoldDB" id="A0A5M4FFR2"/>
<keyword evidence="7" id="KW-0560">Oxidoreductase</keyword>
<name>A0A5M4FFR2_9ACTN</name>
<dbReference type="PRINTS" id="PR00411">
    <property type="entry name" value="PNDRDTASEI"/>
</dbReference>
<keyword evidence="5" id="KW-0349">Heme</keyword>
<dbReference type="PANTHER" id="PTHR43809:SF1">
    <property type="entry name" value="NITRITE REDUCTASE (NADH) LARGE SUBUNIT"/>
    <property type="match status" value="1"/>
</dbReference>
<evidence type="ECO:0000256" key="9">
    <source>
        <dbReference type="ARBA" id="ARBA00023014"/>
    </source>
</evidence>
<comment type="caution">
    <text evidence="12">The sequence shown here is derived from an EMBL/GenBank/DDBJ whole genome shotgun (WGS) entry which is preliminary data.</text>
</comment>
<dbReference type="GO" id="GO:0016491">
    <property type="term" value="F:oxidoreductase activity"/>
    <property type="evidence" value="ECO:0007669"/>
    <property type="project" value="UniProtKB-KW"/>
</dbReference>
<evidence type="ECO:0000256" key="5">
    <source>
        <dbReference type="ARBA" id="ARBA00022617"/>
    </source>
</evidence>
<dbReference type="PANTHER" id="PTHR43809">
    <property type="entry name" value="NITRITE REDUCTASE (NADH) LARGE SUBUNIT"/>
    <property type="match status" value="1"/>
</dbReference>
<evidence type="ECO:0000259" key="11">
    <source>
        <dbReference type="Pfam" id="PF07992"/>
    </source>
</evidence>
<comment type="cofactor">
    <cofactor evidence="2">
        <name>[4Fe-4S] cluster</name>
        <dbReference type="ChEBI" id="CHEBI:49883"/>
    </cofactor>
</comment>
<keyword evidence="9" id="KW-0411">Iron-sulfur</keyword>
<accession>A0A5M4FFR2</accession>
<dbReference type="GO" id="GO:0051536">
    <property type="term" value="F:iron-sulfur cluster binding"/>
    <property type="evidence" value="ECO:0007669"/>
    <property type="project" value="UniProtKB-KW"/>
</dbReference>
<evidence type="ECO:0000256" key="4">
    <source>
        <dbReference type="ARBA" id="ARBA00010429"/>
    </source>
</evidence>
<dbReference type="Pfam" id="PF07992">
    <property type="entry name" value="Pyr_redox_2"/>
    <property type="match status" value="1"/>
</dbReference>
<keyword evidence="8" id="KW-0408">Iron</keyword>
<protein>
    <submittedName>
        <fullName evidence="12">NAD(P)/FAD-dependent oxidoreductase</fullName>
    </submittedName>
</protein>
<dbReference type="InterPro" id="IPR052034">
    <property type="entry name" value="NasD-like"/>
</dbReference>
<comment type="similarity">
    <text evidence="4">Belongs to the nitrite and sulfite reductase 4Fe-4S domain family.</text>
</comment>
<evidence type="ECO:0000256" key="7">
    <source>
        <dbReference type="ARBA" id="ARBA00023002"/>
    </source>
</evidence>
<dbReference type="RefSeq" id="WP_149689555.1">
    <property type="nucleotide sequence ID" value="NZ_SDPQ02000002.1"/>
</dbReference>
<comment type="pathway">
    <text evidence="3">Nitrogen metabolism; nitrate reduction (assimilation).</text>
</comment>
<dbReference type="PRINTS" id="PR00368">
    <property type="entry name" value="FADPNR"/>
</dbReference>
<dbReference type="Proteomes" id="UP000380867">
    <property type="component" value="Unassembled WGS sequence"/>
</dbReference>